<evidence type="ECO:0000256" key="1">
    <source>
        <dbReference type="SAM" id="SignalP"/>
    </source>
</evidence>
<protein>
    <submittedName>
        <fullName evidence="2">Uncharacterized protein</fullName>
    </submittedName>
</protein>
<sequence length="146" mass="16306">MKKFVSMLLVFALMLVFSTSAFAQKGYADTKETAVELTAEKLGGRIQQKVGYLDYQDSDFYKFTNKTGSTIVAVFVLDSSVSFINYDIRAYFPNGDILTGKDEGAGKKDAIYDVKLRPGEVIYLEVKGHTARDFGKDAPYHIYVIV</sequence>
<comment type="caution">
    <text evidence="2">The sequence shown here is derived from an EMBL/GenBank/DDBJ whole genome shotgun (WGS) entry which is preliminary data.</text>
</comment>
<keyword evidence="1" id="KW-0732">Signal</keyword>
<accession>A0ABT4DR36</accession>
<evidence type="ECO:0000313" key="2">
    <source>
        <dbReference type="EMBL" id="MCY9519731.1"/>
    </source>
</evidence>
<keyword evidence="3" id="KW-1185">Reference proteome</keyword>
<gene>
    <name evidence="2" type="ORF">M5X09_08560</name>
</gene>
<feature type="chain" id="PRO_5046475050" evidence="1">
    <location>
        <begin position="24"/>
        <end position="146"/>
    </location>
</feature>
<evidence type="ECO:0000313" key="3">
    <source>
        <dbReference type="Proteomes" id="UP001207626"/>
    </source>
</evidence>
<dbReference type="Proteomes" id="UP001207626">
    <property type="component" value="Unassembled WGS sequence"/>
</dbReference>
<reference evidence="2 3" key="1">
    <citation type="submission" date="2022-05" db="EMBL/GenBank/DDBJ databases">
        <title>Genome Sequencing of Bee-Associated Microbes.</title>
        <authorList>
            <person name="Dunlap C."/>
        </authorList>
    </citation>
    <scope>NUCLEOTIDE SEQUENCE [LARGE SCALE GENOMIC DNA]</scope>
    <source>
        <strain evidence="2 3">NRRL NRS-1438</strain>
    </source>
</reference>
<proteinExistence type="predicted"/>
<organism evidence="2 3">
    <name type="scientific">Paenibacillus apiarius</name>
    <dbReference type="NCBI Taxonomy" id="46240"/>
    <lineage>
        <taxon>Bacteria</taxon>
        <taxon>Bacillati</taxon>
        <taxon>Bacillota</taxon>
        <taxon>Bacilli</taxon>
        <taxon>Bacillales</taxon>
        <taxon>Paenibacillaceae</taxon>
        <taxon>Paenibacillus</taxon>
    </lineage>
</organism>
<dbReference type="RefSeq" id="WP_268601159.1">
    <property type="nucleotide sequence ID" value="NZ_JAMDLV010000006.1"/>
</dbReference>
<dbReference type="Gene3D" id="2.60.120.380">
    <property type="match status" value="1"/>
</dbReference>
<dbReference type="EMBL" id="JAMDLW010000009">
    <property type="protein sequence ID" value="MCY9519731.1"/>
    <property type="molecule type" value="Genomic_DNA"/>
</dbReference>
<feature type="signal peptide" evidence="1">
    <location>
        <begin position="1"/>
        <end position="23"/>
    </location>
</feature>
<name>A0ABT4DR36_9BACL</name>